<dbReference type="AlphaFoldDB" id="A0A0B2UJL1"/>
<evidence type="ECO:0000256" key="3">
    <source>
        <dbReference type="ARBA" id="ARBA00022833"/>
    </source>
</evidence>
<dbReference type="InParanoid" id="A0A0B2UJL1"/>
<evidence type="ECO:0000256" key="5">
    <source>
        <dbReference type="SAM" id="MobiDB-lite"/>
    </source>
</evidence>
<dbReference type="PROSITE" id="PS50103">
    <property type="entry name" value="ZF_C3H1"/>
    <property type="match status" value="1"/>
</dbReference>
<organism evidence="7 8">
    <name type="scientific">Ordospora colligata OC4</name>
    <dbReference type="NCBI Taxonomy" id="1354746"/>
    <lineage>
        <taxon>Eukaryota</taxon>
        <taxon>Fungi</taxon>
        <taxon>Fungi incertae sedis</taxon>
        <taxon>Microsporidia</taxon>
        <taxon>Ordosporidae</taxon>
        <taxon>Ordospora</taxon>
    </lineage>
</organism>
<dbReference type="SMART" id="SM00356">
    <property type="entry name" value="ZnF_C3H1"/>
    <property type="match status" value="1"/>
</dbReference>
<evidence type="ECO:0000313" key="7">
    <source>
        <dbReference type="EMBL" id="KHN69232.1"/>
    </source>
</evidence>
<feature type="compositionally biased region" description="Basic and acidic residues" evidence="5">
    <location>
        <begin position="125"/>
        <end position="140"/>
    </location>
</feature>
<evidence type="ECO:0000256" key="2">
    <source>
        <dbReference type="ARBA" id="ARBA00022771"/>
    </source>
</evidence>
<dbReference type="OrthoDB" id="20729at2759"/>
<evidence type="ECO:0000259" key="6">
    <source>
        <dbReference type="PROSITE" id="PS50103"/>
    </source>
</evidence>
<dbReference type="InterPro" id="IPR000571">
    <property type="entry name" value="Znf_CCCH"/>
</dbReference>
<protein>
    <submittedName>
        <fullName evidence="7">Cleavage and polyadenylation specificity factor</fullName>
    </submittedName>
</protein>
<evidence type="ECO:0000256" key="1">
    <source>
        <dbReference type="ARBA" id="ARBA00022723"/>
    </source>
</evidence>
<dbReference type="SUPFAM" id="SSF90229">
    <property type="entry name" value="CCCH zinc finger"/>
    <property type="match status" value="1"/>
</dbReference>
<dbReference type="GeneID" id="26262373"/>
<comment type="caution">
    <text evidence="7">The sequence shown here is derived from an EMBL/GenBank/DDBJ whole genome shotgun (WGS) entry which is preliminary data.</text>
</comment>
<gene>
    <name evidence="7" type="ORF">M896_091600</name>
</gene>
<keyword evidence="3 4" id="KW-0862">Zinc</keyword>
<dbReference type="InterPro" id="IPR036855">
    <property type="entry name" value="Znf_CCCH_sf"/>
</dbReference>
<sequence>MRNVCRFFLEGKCKYGAKCKYEHVQYSGLVDPPQWIYSCYGGLDMMEISPEEARFALMCGDMKETLDNFWIGNYMVMCSEMDFLEAEGRIESITNRYADMRVNPDVFMAPLDVDRVLGMIGQMREEKMRGGQRKQGDGRRGKSGWTGNSPAIGGFGAHSGYDREYRGKEQMHARSQQEIDVGGNNMFSRSTSAFGRNARYGDKVGMDMHEDKGPRGFKKEPYARGNDYGQKEMPWGYGKGIPKKNVGGHDEFDMQDVPSSFGGRHADNEHRMGAHGWGSNGATPGVMHVHNGKQDDSEFIEEDFEYGKVPYSYRRSSK</sequence>
<keyword evidence="1 4" id="KW-0479">Metal-binding</keyword>
<dbReference type="GO" id="GO:0008270">
    <property type="term" value="F:zinc ion binding"/>
    <property type="evidence" value="ECO:0007669"/>
    <property type="project" value="UniProtKB-KW"/>
</dbReference>
<dbReference type="Gene3D" id="4.10.1000.10">
    <property type="entry name" value="Zinc finger, CCCH-type"/>
    <property type="match status" value="1"/>
</dbReference>
<dbReference type="Pfam" id="PF18044">
    <property type="entry name" value="zf-CCCH_4"/>
    <property type="match status" value="1"/>
</dbReference>
<name>A0A0B2UJL1_9MICR</name>
<keyword evidence="8" id="KW-1185">Reference proteome</keyword>
<dbReference type="RefSeq" id="XP_014563274.1">
    <property type="nucleotide sequence ID" value="XM_014707788.1"/>
</dbReference>
<feature type="domain" description="C3H1-type" evidence="6">
    <location>
        <begin position="4"/>
        <end position="26"/>
    </location>
</feature>
<dbReference type="InterPro" id="IPR041367">
    <property type="entry name" value="Znf-CCCH_4"/>
</dbReference>
<feature type="region of interest" description="Disordered" evidence="5">
    <location>
        <begin position="125"/>
        <end position="158"/>
    </location>
</feature>
<dbReference type="Proteomes" id="UP000031056">
    <property type="component" value="Unassembled WGS sequence"/>
</dbReference>
<keyword evidence="2 4" id="KW-0863">Zinc-finger</keyword>
<dbReference type="VEuPathDB" id="MicrosporidiaDB:M896_091600"/>
<accession>A0A0B2UJL1</accession>
<evidence type="ECO:0000313" key="8">
    <source>
        <dbReference type="Proteomes" id="UP000031056"/>
    </source>
</evidence>
<dbReference type="HOGENOM" id="CLU_891440_0_0_1"/>
<proteinExistence type="predicted"/>
<feature type="zinc finger region" description="C3H1-type" evidence="4">
    <location>
        <begin position="4"/>
        <end position="26"/>
    </location>
</feature>
<reference evidence="7 8" key="1">
    <citation type="journal article" date="2014" name="MBio">
        <title>The Ordospora colligata genome; evolution of extreme reduction in microsporidia and host-to-parasite horizontal gene transfer.</title>
        <authorList>
            <person name="Pombert J.-F."/>
            <person name="Haag K.L."/>
            <person name="Beidas S."/>
            <person name="Ebert D."/>
            <person name="Keeling P.J."/>
        </authorList>
    </citation>
    <scope>NUCLEOTIDE SEQUENCE [LARGE SCALE GENOMIC DNA]</scope>
    <source>
        <strain evidence="7 8">OC4</strain>
    </source>
</reference>
<evidence type="ECO:0000256" key="4">
    <source>
        <dbReference type="PROSITE-ProRule" id="PRU00723"/>
    </source>
</evidence>
<dbReference type="EMBL" id="JOKQ01000009">
    <property type="protein sequence ID" value="KHN69232.1"/>
    <property type="molecule type" value="Genomic_DNA"/>
</dbReference>